<gene>
    <name evidence="3" type="ORF">DLJ74_18700</name>
</gene>
<dbReference type="Proteomes" id="UP000245624">
    <property type="component" value="Unassembled WGS sequence"/>
</dbReference>
<dbReference type="InterPro" id="IPR018905">
    <property type="entry name" value="A-galactase_NEW3"/>
</dbReference>
<proteinExistence type="predicted"/>
<dbReference type="PANTHER" id="PTHR39198:SF1">
    <property type="entry name" value="ALPHA-GALACTOSIDASE NEW3 DOMAIN-CONTAINING PROTEIN"/>
    <property type="match status" value="1"/>
</dbReference>
<dbReference type="InterPro" id="IPR013783">
    <property type="entry name" value="Ig-like_fold"/>
</dbReference>
<name>A0A317KTP0_9BACI</name>
<feature type="transmembrane region" description="Helical" evidence="1">
    <location>
        <begin position="359"/>
        <end position="379"/>
    </location>
</feature>
<dbReference type="OrthoDB" id="8631677at2"/>
<evidence type="ECO:0000259" key="2">
    <source>
        <dbReference type="Pfam" id="PF10633"/>
    </source>
</evidence>
<dbReference type="PANTHER" id="PTHR39198">
    <property type="entry name" value="HYPOTHETICAL MEMBRANE PROTEIN, CONSERVED"/>
    <property type="match status" value="1"/>
</dbReference>
<keyword evidence="1" id="KW-1133">Transmembrane helix</keyword>
<comment type="caution">
    <text evidence="3">The sequence shown here is derived from an EMBL/GenBank/DDBJ whole genome shotgun (WGS) entry which is preliminary data.</text>
</comment>
<feature type="domain" description="Alpha-galactosidase NEW3" evidence="2">
    <location>
        <begin position="265"/>
        <end position="340"/>
    </location>
</feature>
<dbReference type="EMBL" id="QGTD01000020">
    <property type="protein sequence ID" value="PWU66892.1"/>
    <property type="molecule type" value="Genomic_DNA"/>
</dbReference>
<accession>A0A317KTP0</accession>
<sequence>MYKKIISLICSVLLLFPILFIGKVEAAGGISLYTPYTGLSVTPGETLSYDVTVLNKSSSISNMTFDVEGLPKGWNYTITAGGNDISQLSVRENGEQSIQFDVTVPLEIKKADYQFTLIADGEGDDYAELPFITTVSEEGTSATELTSEQPNMEGHADATFSYTVSLKNRTAEEQTYALSAGTKEGWGVQFKADGKAVTSVALEPNASKDITVEVTPPTNVKADTYSIPIKAANSSTSAETTLEAVITGSYELKISTPEGNLSTDVTAGNSRTVNLVIENTGTATLSDISVKASTPPNWESEFNSDKIASLKAGETKTIKATLTAPDEAIAGDYVTTFTAETAEASSDASFRVAVETSTLWGIVAILIILIVIGGLYFIFRKFGRR</sequence>
<dbReference type="AlphaFoldDB" id="A0A317KTP0"/>
<keyword evidence="1" id="KW-0812">Transmembrane</keyword>
<protein>
    <recommendedName>
        <fullName evidence="2">Alpha-galactosidase NEW3 domain-containing protein</fullName>
    </recommendedName>
</protein>
<evidence type="ECO:0000313" key="4">
    <source>
        <dbReference type="Proteomes" id="UP000245624"/>
    </source>
</evidence>
<keyword evidence="4" id="KW-1185">Reference proteome</keyword>
<reference evidence="3 4" key="1">
    <citation type="submission" date="2018-05" db="EMBL/GenBank/DDBJ databases">
        <title>Genomic analysis of Gracilibacillus dipsosauri DD1 reveals novel features of a salt-tolerant amylase.</title>
        <authorList>
            <person name="Deutch C.E."/>
            <person name="Yang S."/>
        </authorList>
    </citation>
    <scope>NUCLEOTIDE SEQUENCE [LARGE SCALE GENOMIC DNA]</scope>
    <source>
        <strain evidence="3 4">DD1</strain>
    </source>
</reference>
<dbReference type="RefSeq" id="WP_109985600.1">
    <property type="nucleotide sequence ID" value="NZ_QGTD01000020.1"/>
</dbReference>
<dbReference type="Pfam" id="PF10633">
    <property type="entry name" value="NPCBM_assoc"/>
    <property type="match status" value="1"/>
</dbReference>
<organism evidence="3 4">
    <name type="scientific">Gracilibacillus dipsosauri</name>
    <dbReference type="NCBI Taxonomy" id="178340"/>
    <lineage>
        <taxon>Bacteria</taxon>
        <taxon>Bacillati</taxon>
        <taxon>Bacillota</taxon>
        <taxon>Bacilli</taxon>
        <taxon>Bacillales</taxon>
        <taxon>Bacillaceae</taxon>
        <taxon>Gracilibacillus</taxon>
    </lineage>
</organism>
<dbReference type="Gene3D" id="2.60.40.10">
    <property type="entry name" value="Immunoglobulins"/>
    <property type="match status" value="2"/>
</dbReference>
<evidence type="ECO:0000256" key="1">
    <source>
        <dbReference type="SAM" id="Phobius"/>
    </source>
</evidence>
<evidence type="ECO:0000313" key="3">
    <source>
        <dbReference type="EMBL" id="PWU66892.1"/>
    </source>
</evidence>
<keyword evidence="1" id="KW-0472">Membrane</keyword>